<dbReference type="STRING" id="1192197.JBW_01598"/>
<dbReference type="RefSeq" id="WP_007959782.1">
    <property type="nucleotide sequence ID" value="NZ_CP010978.1"/>
</dbReference>
<dbReference type="EMBL" id="CP010978">
    <property type="protein sequence ID" value="AJQ26948.1"/>
    <property type="molecule type" value="Genomic_DNA"/>
</dbReference>
<dbReference type="HOGENOM" id="CLU_2900185_0_0_9"/>
<reference evidence="2" key="2">
    <citation type="submission" date="2015-02" db="EMBL/GenBank/DDBJ databases">
        <title>Complete Genome Sequence of Pelosinus fermentans JBW45.</title>
        <authorList>
            <person name="De Leon K.B."/>
            <person name="Utturkar S.M."/>
            <person name="Camilleri L.B."/>
            <person name="Arkin A.P."/>
            <person name="Fields M.W."/>
            <person name="Brown S.D."/>
            <person name="Wall J.D."/>
        </authorList>
    </citation>
    <scope>NUCLEOTIDE SEQUENCE [LARGE SCALE GENOMIC DNA]</scope>
    <source>
        <strain evidence="2">JBW45</strain>
    </source>
</reference>
<evidence type="ECO:0000313" key="1">
    <source>
        <dbReference type="EMBL" id="AJQ26948.1"/>
    </source>
</evidence>
<proteinExistence type="predicted"/>
<accession>I8TQQ9</accession>
<gene>
    <name evidence="1" type="ORF">JBW_01598</name>
</gene>
<organism evidence="1 2">
    <name type="scientific">Pelosinus fermentans JBW45</name>
    <dbReference type="NCBI Taxonomy" id="1192197"/>
    <lineage>
        <taxon>Bacteria</taxon>
        <taxon>Bacillati</taxon>
        <taxon>Bacillota</taxon>
        <taxon>Negativicutes</taxon>
        <taxon>Selenomonadales</taxon>
        <taxon>Sporomusaceae</taxon>
        <taxon>Pelosinus</taxon>
    </lineage>
</organism>
<dbReference type="KEGG" id="pft:JBW_01598"/>
<dbReference type="OrthoDB" id="3057540at2"/>
<name>I8TQQ9_9FIRM</name>
<reference evidence="1 2" key="1">
    <citation type="journal article" date="2015" name="Genome Announc.">
        <title>Complete Genome Sequence of Pelosinus fermentans JBW45, a Member of a Remarkably Competitive Group of Negativicutes in the Firmicutes Phylum.</title>
        <authorList>
            <person name="De Leon K.B."/>
            <person name="Utturkar S.M."/>
            <person name="Camilleri L.B."/>
            <person name="Elias D.A."/>
            <person name="Arkin A.P."/>
            <person name="Fields M.W."/>
            <person name="Brown S.D."/>
            <person name="Wall J.D."/>
        </authorList>
    </citation>
    <scope>NUCLEOTIDE SEQUENCE [LARGE SCALE GENOMIC DNA]</scope>
    <source>
        <strain evidence="1 2">JBW45</strain>
    </source>
</reference>
<evidence type="ECO:0000313" key="2">
    <source>
        <dbReference type="Proteomes" id="UP000005361"/>
    </source>
</evidence>
<protein>
    <submittedName>
        <fullName evidence="1">Uncharacterized protein</fullName>
    </submittedName>
</protein>
<sequence>MTGDNRIIDAQSLIRWLVVMEEGMNLHRGNLYYEGAAKSYHSIIEVVQSGIFDKRRSEDNGG</sequence>
<dbReference type="AlphaFoldDB" id="I8TQQ9"/>
<dbReference type="Proteomes" id="UP000005361">
    <property type="component" value="Chromosome"/>
</dbReference>